<feature type="domain" description="Acyl-CoA dehydrogenase/oxidase C-terminal" evidence="6">
    <location>
        <begin position="221"/>
        <end position="363"/>
    </location>
</feature>
<reference evidence="7" key="1">
    <citation type="journal article" date="2014" name="Int. J. Syst. Evol. Microbiol.">
        <title>Complete genome sequence of Corynebacterium casei LMG S-19264T (=DSM 44701T), isolated from a smear-ripened cheese.</title>
        <authorList>
            <consortium name="US DOE Joint Genome Institute (JGI-PGF)"/>
            <person name="Walter F."/>
            <person name="Albersmeier A."/>
            <person name="Kalinowski J."/>
            <person name="Ruckert C."/>
        </authorList>
    </citation>
    <scope>NUCLEOTIDE SEQUENCE</scope>
    <source>
        <strain evidence="7">CGMCC 1.12426</strain>
    </source>
</reference>
<comment type="cofactor">
    <cofactor evidence="1">
        <name>FAD</name>
        <dbReference type="ChEBI" id="CHEBI:57692"/>
    </cofactor>
</comment>
<dbReference type="InterPro" id="IPR036250">
    <property type="entry name" value="AcylCo_DH-like_C"/>
</dbReference>
<comment type="similarity">
    <text evidence="2">Belongs to the acyl-CoA dehydrogenase family.</text>
</comment>
<evidence type="ECO:0000256" key="3">
    <source>
        <dbReference type="ARBA" id="ARBA00022630"/>
    </source>
</evidence>
<sequence>MNFEMSEDRRMIADSLNRFLGDTYGIEHRTKVAYDAPFHDPEKWTQLADLGVLYALAGEGQGGYGGTGFDIMAVFEPLGRALCPEPVLPALMAARVLAAGDETANGAGTGTGTGAGIGPLLSGAVRYGVAIGEIEAPYGLEDIAAQAEAVDGGYRVSGRKSVVYGGHVADLFLVAARLGDTLAVFEVAARDCAVSGYGLIDGGGATEVFLDDAPARLVVADGAAALQDALDAGALALCAEALGVMDRAFALLLEYLKTRKQFGQTIGSFQALQHRTVDLATEIEQARSITILAASRMGTPDQSRTVSMAKNLIGRTARLIAEESIQMQGGIAMTWEYPSSHLAKRLVMIDHQLGDTDFHLERVMAAHQAA</sequence>
<protein>
    <submittedName>
        <fullName evidence="7">Acyl-CoA dehydrogenase</fullName>
    </submittedName>
</protein>
<evidence type="ECO:0000313" key="7">
    <source>
        <dbReference type="EMBL" id="GGB62237.1"/>
    </source>
</evidence>
<dbReference type="GO" id="GO:0003995">
    <property type="term" value="F:acyl-CoA dehydrogenase activity"/>
    <property type="evidence" value="ECO:0007669"/>
    <property type="project" value="TreeGrafter"/>
</dbReference>
<gene>
    <name evidence="7" type="ORF">GCM10011316_37730</name>
</gene>
<evidence type="ECO:0000313" key="8">
    <source>
        <dbReference type="Proteomes" id="UP000605148"/>
    </source>
</evidence>
<dbReference type="SUPFAM" id="SSF56645">
    <property type="entry name" value="Acyl-CoA dehydrogenase NM domain-like"/>
    <property type="match status" value="1"/>
</dbReference>
<evidence type="ECO:0000256" key="2">
    <source>
        <dbReference type="ARBA" id="ARBA00009347"/>
    </source>
</evidence>
<dbReference type="Gene3D" id="2.40.110.10">
    <property type="entry name" value="Butyryl-CoA Dehydrogenase, subunit A, domain 2"/>
    <property type="match status" value="1"/>
</dbReference>
<dbReference type="CDD" id="cd00567">
    <property type="entry name" value="ACAD"/>
    <property type="match status" value="1"/>
</dbReference>
<proteinExistence type="inferred from homology"/>
<dbReference type="GO" id="GO:0050660">
    <property type="term" value="F:flavin adenine dinucleotide binding"/>
    <property type="evidence" value="ECO:0007669"/>
    <property type="project" value="InterPro"/>
</dbReference>
<organism evidence="7 8">
    <name type="scientific">Roseibium aquae</name>
    <dbReference type="NCBI Taxonomy" id="1323746"/>
    <lineage>
        <taxon>Bacteria</taxon>
        <taxon>Pseudomonadati</taxon>
        <taxon>Pseudomonadota</taxon>
        <taxon>Alphaproteobacteria</taxon>
        <taxon>Hyphomicrobiales</taxon>
        <taxon>Stappiaceae</taxon>
        <taxon>Roseibium</taxon>
    </lineage>
</organism>
<keyword evidence="8" id="KW-1185">Reference proteome</keyword>
<name>A0A916TN82_9HYPH</name>
<dbReference type="InterPro" id="IPR009075">
    <property type="entry name" value="AcylCo_DH/oxidase_C"/>
</dbReference>
<reference evidence="7" key="2">
    <citation type="submission" date="2020-09" db="EMBL/GenBank/DDBJ databases">
        <authorList>
            <person name="Sun Q."/>
            <person name="Zhou Y."/>
        </authorList>
    </citation>
    <scope>NUCLEOTIDE SEQUENCE</scope>
    <source>
        <strain evidence="7">CGMCC 1.12426</strain>
    </source>
</reference>
<dbReference type="InterPro" id="IPR046373">
    <property type="entry name" value="Acyl-CoA_Oxase/DH_mid-dom_sf"/>
</dbReference>
<evidence type="ECO:0000256" key="1">
    <source>
        <dbReference type="ARBA" id="ARBA00001974"/>
    </source>
</evidence>
<evidence type="ECO:0000256" key="5">
    <source>
        <dbReference type="ARBA" id="ARBA00023002"/>
    </source>
</evidence>
<dbReference type="Gene3D" id="1.10.540.10">
    <property type="entry name" value="Acyl-CoA dehydrogenase/oxidase, N-terminal domain"/>
    <property type="match status" value="1"/>
</dbReference>
<dbReference type="PANTHER" id="PTHR43884">
    <property type="entry name" value="ACYL-COA DEHYDROGENASE"/>
    <property type="match status" value="1"/>
</dbReference>
<dbReference type="PANTHER" id="PTHR43884:SF20">
    <property type="entry name" value="ACYL-COA DEHYDROGENASE FADE28"/>
    <property type="match status" value="1"/>
</dbReference>
<dbReference type="SUPFAM" id="SSF47203">
    <property type="entry name" value="Acyl-CoA dehydrogenase C-terminal domain-like"/>
    <property type="match status" value="1"/>
</dbReference>
<dbReference type="Pfam" id="PF00441">
    <property type="entry name" value="Acyl-CoA_dh_1"/>
    <property type="match status" value="1"/>
</dbReference>
<evidence type="ECO:0000256" key="4">
    <source>
        <dbReference type="ARBA" id="ARBA00022827"/>
    </source>
</evidence>
<keyword evidence="5" id="KW-0560">Oxidoreductase</keyword>
<dbReference type="Proteomes" id="UP000605148">
    <property type="component" value="Unassembled WGS sequence"/>
</dbReference>
<dbReference type="EMBL" id="BMFA01000016">
    <property type="protein sequence ID" value="GGB62237.1"/>
    <property type="molecule type" value="Genomic_DNA"/>
</dbReference>
<dbReference type="InterPro" id="IPR009100">
    <property type="entry name" value="AcylCoA_DH/oxidase_NM_dom_sf"/>
</dbReference>
<comment type="caution">
    <text evidence="7">The sequence shown here is derived from an EMBL/GenBank/DDBJ whole genome shotgun (WGS) entry which is preliminary data.</text>
</comment>
<accession>A0A916TN82</accession>
<keyword evidence="4" id="KW-0274">FAD</keyword>
<keyword evidence="3" id="KW-0285">Flavoprotein</keyword>
<dbReference type="AlphaFoldDB" id="A0A916TN82"/>
<evidence type="ECO:0000259" key="6">
    <source>
        <dbReference type="Pfam" id="PF00441"/>
    </source>
</evidence>
<dbReference type="InterPro" id="IPR037069">
    <property type="entry name" value="AcylCoA_DH/ox_N_sf"/>
</dbReference>
<dbReference type="Gene3D" id="1.20.140.10">
    <property type="entry name" value="Butyryl-CoA Dehydrogenase, subunit A, domain 3"/>
    <property type="match status" value="1"/>
</dbReference>
<dbReference type="OrthoDB" id="7328575at2"/>